<dbReference type="OrthoDB" id="7251575at2"/>
<dbReference type="PANTHER" id="PTHR33121">
    <property type="entry name" value="CYCLIC DI-GMP PHOSPHODIESTERASE PDEF"/>
    <property type="match status" value="1"/>
</dbReference>
<dbReference type="Pfam" id="PF00563">
    <property type="entry name" value="EAL"/>
    <property type="match status" value="1"/>
</dbReference>
<sequence>MTTNEEIERLKAQRSRFIAFAFAGNDVLVELDSDGVICYCAGTVDSVLGCDAKTLRRTPIHDLIGDRDILTFDEMMVRLRRTGRLDRIPLRFKPPEGNERRLTVSAIILPETPNATYLALSPLRGREALEPEEDVSETVSVEDFAHRLSEKIRGGSADDSQLTLLDLTPDKLADSLPAERAEQFMGSVMDYLRAWSVDGDGVGRLEDGSVGVLHDGALNGDEISQKLNDMLSVFDPAAKPLEINAATVAIDADELSEDDLSKALVYTMNSFAKQGADLELDSLSAGYKQAMEETLGKVATFRRAVGGENLALVFQPIVDIASWQVHHYEALARINNGEKLIPPARLIGFAEEFGVVEEMDMAVMKKAFSILTTNRGIRSGARLAVNLSGRSMQSNAFIADLFKMMKEHEHLLPRLLFEVTESHEMTDLPRANQVIRKFRSMGCGVCIDDFGAGAAAFPYLKALEVDYVKIDGSYIRDAFHTRHGRPFLRAISGLCRDLGMQCIGEMVEDADTMWLLRELGIGYGQGWFFGKPAQDVSKFSLSGQPGRSSQRVVTAG</sequence>
<gene>
    <name evidence="2" type="ORF">C882_3665</name>
</gene>
<dbReference type="CDD" id="cd01948">
    <property type="entry name" value="EAL"/>
    <property type="match status" value="1"/>
</dbReference>
<dbReference type="InterPro" id="IPR000014">
    <property type="entry name" value="PAS"/>
</dbReference>
<keyword evidence="3" id="KW-1185">Reference proteome</keyword>
<dbReference type="SUPFAM" id="SSF141868">
    <property type="entry name" value="EAL domain-like"/>
    <property type="match status" value="1"/>
</dbReference>
<dbReference type="AlphaFoldDB" id="K9H168"/>
<proteinExistence type="predicted"/>
<dbReference type="Gene3D" id="3.30.450.20">
    <property type="entry name" value="PAS domain"/>
    <property type="match status" value="1"/>
</dbReference>
<dbReference type="STRING" id="1238182.C882_3665"/>
<protein>
    <submittedName>
        <fullName evidence="2">Putative diguanylate cyclase</fullName>
    </submittedName>
</protein>
<dbReference type="CDD" id="cd00130">
    <property type="entry name" value="PAS"/>
    <property type="match status" value="1"/>
</dbReference>
<evidence type="ECO:0000313" key="2">
    <source>
        <dbReference type="EMBL" id="EKV31292.1"/>
    </source>
</evidence>
<dbReference type="EMBL" id="ANHY01000006">
    <property type="protein sequence ID" value="EKV31292.1"/>
    <property type="molecule type" value="Genomic_DNA"/>
</dbReference>
<dbReference type="SUPFAM" id="SSF55785">
    <property type="entry name" value="PYP-like sensor domain (PAS domain)"/>
    <property type="match status" value="1"/>
</dbReference>
<dbReference type="InterPro" id="IPR035919">
    <property type="entry name" value="EAL_sf"/>
</dbReference>
<accession>K9H168</accession>
<name>K9H168_9PROT</name>
<dbReference type="InterPro" id="IPR035965">
    <property type="entry name" value="PAS-like_dom_sf"/>
</dbReference>
<dbReference type="Proteomes" id="UP000009881">
    <property type="component" value="Unassembled WGS sequence"/>
</dbReference>
<reference evidence="2 3" key="1">
    <citation type="journal article" date="2013" name="Genome Announc.">
        <title>Draft Genome Sequence of an Alphaproteobacterium, Caenispirillum salinarum AK4(T), Isolated from a Solar Saltern.</title>
        <authorList>
            <person name="Khatri I."/>
            <person name="Singh A."/>
            <person name="Korpole S."/>
            <person name="Pinnaka A.K."/>
            <person name="Subramanian S."/>
        </authorList>
    </citation>
    <scope>NUCLEOTIDE SEQUENCE [LARGE SCALE GENOMIC DNA]</scope>
    <source>
        <strain evidence="2 3">AK4</strain>
    </source>
</reference>
<dbReference type="Gene3D" id="3.20.20.450">
    <property type="entry name" value="EAL domain"/>
    <property type="match status" value="1"/>
</dbReference>
<dbReference type="eggNOG" id="COG2200">
    <property type="taxonomic scope" value="Bacteria"/>
</dbReference>
<dbReference type="PANTHER" id="PTHR33121:SF79">
    <property type="entry name" value="CYCLIC DI-GMP PHOSPHODIESTERASE PDED-RELATED"/>
    <property type="match status" value="1"/>
</dbReference>
<evidence type="ECO:0000313" key="3">
    <source>
        <dbReference type="Proteomes" id="UP000009881"/>
    </source>
</evidence>
<feature type="domain" description="EAL" evidence="1">
    <location>
        <begin position="294"/>
        <end position="546"/>
    </location>
</feature>
<comment type="caution">
    <text evidence="2">The sequence shown here is derived from an EMBL/GenBank/DDBJ whole genome shotgun (WGS) entry which is preliminary data.</text>
</comment>
<dbReference type="InterPro" id="IPR001633">
    <property type="entry name" value="EAL_dom"/>
</dbReference>
<dbReference type="PROSITE" id="PS50883">
    <property type="entry name" value="EAL"/>
    <property type="match status" value="1"/>
</dbReference>
<organism evidence="2 3">
    <name type="scientific">Caenispirillum salinarum AK4</name>
    <dbReference type="NCBI Taxonomy" id="1238182"/>
    <lineage>
        <taxon>Bacteria</taxon>
        <taxon>Pseudomonadati</taxon>
        <taxon>Pseudomonadota</taxon>
        <taxon>Alphaproteobacteria</taxon>
        <taxon>Rhodospirillales</taxon>
        <taxon>Novispirillaceae</taxon>
        <taxon>Caenispirillum</taxon>
    </lineage>
</organism>
<dbReference type="RefSeq" id="WP_009539773.1">
    <property type="nucleotide sequence ID" value="NZ_ANHY01000006.1"/>
</dbReference>
<dbReference type="InterPro" id="IPR050706">
    <property type="entry name" value="Cyclic-di-GMP_PDE-like"/>
</dbReference>
<dbReference type="GO" id="GO:0071111">
    <property type="term" value="F:cyclic-guanylate-specific phosphodiesterase activity"/>
    <property type="evidence" value="ECO:0007669"/>
    <property type="project" value="InterPro"/>
</dbReference>
<evidence type="ECO:0000259" key="1">
    <source>
        <dbReference type="PROSITE" id="PS50883"/>
    </source>
</evidence>
<dbReference type="SMART" id="SM00052">
    <property type="entry name" value="EAL"/>
    <property type="match status" value="1"/>
</dbReference>